<dbReference type="PANTHER" id="PTHR47537:SF3">
    <property type="entry name" value="CUB DOMAIN-CONTAINING PROTEIN"/>
    <property type="match status" value="1"/>
</dbReference>
<dbReference type="GO" id="GO:0005886">
    <property type="term" value="C:plasma membrane"/>
    <property type="evidence" value="ECO:0007669"/>
    <property type="project" value="TreeGrafter"/>
</dbReference>
<keyword evidence="2" id="KW-1185">Reference proteome</keyword>
<evidence type="ECO:0000313" key="2">
    <source>
        <dbReference type="Proteomes" id="UP000792457"/>
    </source>
</evidence>
<dbReference type="AlphaFoldDB" id="A0A8K0P4T2"/>
<evidence type="ECO:0000313" key="1">
    <source>
        <dbReference type="EMBL" id="KAG8233751.1"/>
    </source>
</evidence>
<dbReference type="PANTHER" id="PTHR47537">
    <property type="entry name" value="CUBILIN"/>
    <property type="match status" value="1"/>
</dbReference>
<proteinExistence type="predicted"/>
<reference evidence="1" key="1">
    <citation type="submission" date="2013-04" db="EMBL/GenBank/DDBJ databases">
        <authorList>
            <person name="Qu J."/>
            <person name="Murali S.C."/>
            <person name="Bandaranaike D."/>
            <person name="Bellair M."/>
            <person name="Blankenburg K."/>
            <person name="Chao H."/>
            <person name="Dinh H."/>
            <person name="Doddapaneni H."/>
            <person name="Downs B."/>
            <person name="Dugan-Rocha S."/>
            <person name="Elkadiri S."/>
            <person name="Gnanaolivu R.D."/>
            <person name="Hernandez B."/>
            <person name="Javaid M."/>
            <person name="Jayaseelan J.C."/>
            <person name="Lee S."/>
            <person name="Li M."/>
            <person name="Ming W."/>
            <person name="Munidasa M."/>
            <person name="Muniz J."/>
            <person name="Nguyen L."/>
            <person name="Ongeri F."/>
            <person name="Osuji N."/>
            <person name="Pu L.-L."/>
            <person name="Puazo M."/>
            <person name="Qu C."/>
            <person name="Quiroz J."/>
            <person name="Raj R."/>
            <person name="Weissenberger G."/>
            <person name="Xin Y."/>
            <person name="Zou X."/>
            <person name="Han Y."/>
            <person name="Richards S."/>
            <person name="Worley K."/>
            <person name="Muzny D."/>
            <person name="Gibbs R."/>
        </authorList>
    </citation>
    <scope>NUCLEOTIDE SEQUENCE</scope>
    <source>
        <strain evidence="1">Sampled in the wild</strain>
    </source>
</reference>
<evidence type="ECO:0008006" key="3">
    <source>
        <dbReference type="Google" id="ProtNLM"/>
    </source>
</evidence>
<sequence length="247" mass="26910">MAVLRDVSLVGCIRMRDVSGPSFEVIEMGHYIYRGATAVGPCNAFRTIQKIYRLGRSQERVWRNEPMNPLASKPWSEAAVVRYGGAIPGYSGGYGNYHTIQSVNGGRGDSSMEEDDFPQIVHKSANKWRSKSSGLPVLLPPLLYPLPPPAPSPPSPAPILHLGDLIPGTFCSRLFGGCDRRICALQSPNYPGLYPRNLTCYFAVRQHRAPKGQVALIAVAQKRGHLVPIPTAATPKGAPLEQQVTLI</sequence>
<dbReference type="InterPro" id="IPR053207">
    <property type="entry name" value="Non-NMDA_GluR_Accessory"/>
</dbReference>
<comment type="caution">
    <text evidence="1">The sequence shown here is derived from an EMBL/GenBank/DDBJ whole genome shotgun (WGS) entry which is preliminary data.</text>
</comment>
<name>A0A8K0P4T2_LADFU</name>
<dbReference type="OrthoDB" id="10037824at2759"/>
<organism evidence="1 2">
    <name type="scientific">Ladona fulva</name>
    <name type="common">Scarce chaser dragonfly</name>
    <name type="synonym">Libellula fulva</name>
    <dbReference type="NCBI Taxonomy" id="123851"/>
    <lineage>
        <taxon>Eukaryota</taxon>
        <taxon>Metazoa</taxon>
        <taxon>Ecdysozoa</taxon>
        <taxon>Arthropoda</taxon>
        <taxon>Hexapoda</taxon>
        <taxon>Insecta</taxon>
        <taxon>Pterygota</taxon>
        <taxon>Palaeoptera</taxon>
        <taxon>Odonata</taxon>
        <taxon>Epiprocta</taxon>
        <taxon>Anisoptera</taxon>
        <taxon>Libelluloidea</taxon>
        <taxon>Libellulidae</taxon>
        <taxon>Ladona</taxon>
    </lineage>
</organism>
<accession>A0A8K0P4T2</accession>
<gene>
    <name evidence="1" type="ORF">J437_LFUL003821</name>
</gene>
<protein>
    <recommendedName>
        <fullName evidence="3">CUB domain-containing protein</fullName>
    </recommendedName>
</protein>
<reference evidence="1" key="2">
    <citation type="submission" date="2017-10" db="EMBL/GenBank/DDBJ databases">
        <title>Ladona fulva Genome sequencing and assembly.</title>
        <authorList>
            <person name="Murali S."/>
            <person name="Richards S."/>
            <person name="Bandaranaike D."/>
            <person name="Bellair M."/>
            <person name="Blankenburg K."/>
            <person name="Chao H."/>
            <person name="Dinh H."/>
            <person name="Doddapaneni H."/>
            <person name="Dugan-Rocha S."/>
            <person name="Elkadiri S."/>
            <person name="Gnanaolivu R."/>
            <person name="Hernandez B."/>
            <person name="Skinner E."/>
            <person name="Javaid M."/>
            <person name="Lee S."/>
            <person name="Li M."/>
            <person name="Ming W."/>
            <person name="Munidasa M."/>
            <person name="Muniz J."/>
            <person name="Nguyen L."/>
            <person name="Hughes D."/>
            <person name="Osuji N."/>
            <person name="Pu L.-L."/>
            <person name="Puazo M."/>
            <person name="Qu C."/>
            <person name="Quiroz J."/>
            <person name="Raj R."/>
            <person name="Weissenberger G."/>
            <person name="Xin Y."/>
            <person name="Zou X."/>
            <person name="Han Y."/>
            <person name="Worley K."/>
            <person name="Muzny D."/>
            <person name="Gibbs R."/>
        </authorList>
    </citation>
    <scope>NUCLEOTIDE SEQUENCE</scope>
    <source>
        <strain evidence="1">Sampled in the wild</strain>
    </source>
</reference>
<dbReference type="EMBL" id="KZ308746">
    <property type="protein sequence ID" value="KAG8233751.1"/>
    <property type="molecule type" value="Genomic_DNA"/>
</dbReference>
<dbReference type="Proteomes" id="UP000792457">
    <property type="component" value="Unassembled WGS sequence"/>
</dbReference>